<dbReference type="Pfam" id="PF13416">
    <property type="entry name" value="SBP_bac_8"/>
    <property type="match status" value="1"/>
</dbReference>
<dbReference type="KEGG" id="vvu:VV2_1458"/>
<dbReference type="PANTHER" id="PTHR30222:SF17">
    <property type="entry name" value="SPERMIDINE_PUTRESCINE-BINDING PERIPLASMIC PROTEIN"/>
    <property type="match status" value="1"/>
</dbReference>
<dbReference type="GO" id="GO:0042597">
    <property type="term" value="C:periplasmic space"/>
    <property type="evidence" value="ECO:0007669"/>
    <property type="project" value="UniProtKB-SubCell"/>
</dbReference>
<accession>A0A3Q0L0J0</accession>
<keyword evidence="2 5" id="KW-0813">Transport</keyword>
<dbReference type="Gene3D" id="3.40.190.10">
    <property type="entry name" value="Periplasmic binding protein-like II"/>
    <property type="match status" value="2"/>
</dbReference>
<keyword evidence="3" id="KW-0732">Signal</keyword>
<dbReference type="GO" id="GO:0015846">
    <property type="term" value="P:polyamine transport"/>
    <property type="evidence" value="ECO:0007669"/>
    <property type="project" value="InterPro"/>
</dbReference>
<name>A0A3Q0L0J0_VIBVU</name>
<dbReference type="CDD" id="cd13590">
    <property type="entry name" value="PBP2_PotD_PotF_like"/>
    <property type="match status" value="1"/>
</dbReference>
<sequence length="360" mass="40584">MRVTPSMVLVLFGLQTMKMFIKGLVLSALSFSSLSQAENEVLNVYAWGSYLPEASLKAFEKQEGVTINYSTFENNESMYTKLKLLKGTGYDVVFASAYFIEKMGREGLLTKLDHSKIPNMQDTMDGLLGQAHDPNNDYSLPYIWGITGISYNESMVDAPVTRWADLWDKKYAQQVMLIDDIRDVFGMALKLNGYSINTKNEDEIKKAYESLVALKNNVLLYNSDAPQVPYVSGETSVGMQWNGNAYQGQVEMPELKFVMPEEGAVMWMDNFTIPSGSKHKELAHKFINFMYQPEHQAEIVNSLGYASATNAGRALLPDELKNNPTIFPADADVKKGEFINDVGPEALAIYEKYWQRLRTQ</sequence>
<dbReference type="Proteomes" id="UP000002275">
    <property type="component" value="Chromosome II"/>
</dbReference>
<comment type="similarity">
    <text evidence="5">Belongs to the bacterial solute-binding protein PotD/PotF family.</text>
</comment>
<evidence type="ECO:0000256" key="1">
    <source>
        <dbReference type="ARBA" id="ARBA00004418"/>
    </source>
</evidence>
<reference evidence="8" key="1">
    <citation type="submission" date="2002-12" db="EMBL/GenBank/DDBJ databases">
        <title>Complete genome sequence of Vibrio vulnificus CMCP6.</title>
        <authorList>
            <person name="Rhee J.H."/>
            <person name="Kim S.Y."/>
            <person name="Chung S.S."/>
            <person name="Kim J.J."/>
            <person name="Moon Y.H."/>
            <person name="Jeong H."/>
            <person name="Choy H.E."/>
        </authorList>
    </citation>
    <scope>NUCLEOTIDE SEQUENCE [LARGE SCALE GENOMIC DNA]</scope>
    <source>
        <strain evidence="8">CMCP6</strain>
    </source>
</reference>
<evidence type="ECO:0000256" key="6">
    <source>
        <dbReference type="PIRSR" id="PIRSR019574-1"/>
    </source>
</evidence>
<dbReference type="GO" id="GO:0019808">
    <property type="term" value="F:polyamine binding"/>
    <property type="evidence" value="ECO:0007669"/>
    <property type="project" value="InterPro"/>
</dbReference>
<dbReference type="InterPro" id="IPR006059">
    <property type="entry name" value="SBP"/>
</dbReference>
<evidence type="ECO:0000256" key="2">
    <source>
        <dbReference type="ARBA" id="ARBA00022448"/>
    </source>
</evidence>
<evidence type="ECO:0000256" key="4">
    <source>
        <dbReference type="ARBA" id="ARBA00022764"/>
    </source>
</evidence>
<organism evidence="7 8">
    <name type="scientific">Vibrio vulnificus (strain CMCP6)</name>
    <dbReference type="NCBI Taxonomy" id="216895"/>
    <lineage>
        <taxon>Bacteria</taxon>
        <taxon>Pseudomonadati</taxon>
        <taxon>Pseudomonadota</taxon>
        <taxon>Gammaproteobacteria</taxon>
        <taxon>Vibrionales</taxon>
        <taxon>Vibrionaceae</taxon>
        <taxon>Vibrio</taxon>
    </lineage>
</organism>
<dbReference type="InterPro" id="IPR001188">
    <property type="entry name" value="Sperm_putr-bd"/>
</dbReference>
<reference evidence="7 8" key="2">
    <citation type="journal article" date="2003" name="Infect. Immun.">
        <title>Characterization and pathogenic significance of Vibrio vulnificus antigens preferentially expressed in septicemic patients.</title>
        <authorList>
            <person name="Kim Y.R."/>
            <person name="Lee S.E."/>
            <person name="Kim C.M."/>
            <person name="Kim S.Y."/>
            <person name="Shin E.K."/>
            <person name="Shin D.H."/>
            <person name="Chung S.S."/>
            <person name="Choy H.E."/>
            <person name="Progulske-Fox A."/>
            <person name="Hillman J.D."/>
            <person name="Handfield M."/>
            <person name="Rhee J.H."/>
        </authorList>
    </citation>
    <scope>NUCLEOTIDE SEQUENCE [LARGE SCALE GENOMIC DNA]</scope>
    <source>
        <strain evidence="7 8">CMCP6</strain>
    </source>
</reference>
<reference evidence="7 8" key="3">
    <citation type="journal article" date="2011" name="Mol. Syst. Biol.">
        <title>Integrative genome-scale metabolic analysis of Vibrio vulnificus for drug targeting and discovery.</title>
        <authorList>
            <person name="Kim H.U."/>
            <person name="Kim S.Y."/>
            <person name="Jeong H."/>
            <person name="Kim T.Y."/>
            <person name="Kim J.J."/>
            <person name="Choy H.E."/>
            <person name="Yi K.Y."/>
            <person name="Rhee J.H."/>
            <person name="Lee S.Y."/>
        </authorList>
    </citation>
    <scope>NUCLEOTIDE SEQUENCE [LARGE SCALE GENOMIC DNA]</scope>
    <source>
        <strain evidence="7 8">CMCP6</strain>
    </source>
</reference>
<dbReference type="AlphaFoldDB" id="A0A3Q0L0J0"/>
<dbReference type="PRINTS" id="PR00909">
    <property type="entry name" value="SPERMDNBNDNG"/>
</dbReference>
<dbReference type="EMBL" id="AE016796">
    <property type="protein sequence ID" value="AAO08329.1"/>
    <property type="molecule type" value="Genomic_DNA"/>
</dbReference>
<dbReference type="PIRSF" id="PIRSF019574">
    <property type="entry name" value="Periplasmic_polyamine_BP"/>
    <property type="match status" value="1"/>
</dbReference>
<protein>
    <recommendedName>
        <fullName evidence="5">Putrescine-binding periplasmic protein</fullName>
    </recommendedName>
</protein>
<evidence type="ECO:0000256" key="3">
    <source>
        <dbReference type="ARBA" id="ARBA00022729"/>
    </source>
</evidence>
<proteinExistence type="inferred from homology"/>
<evidence type="ECO:0000313" key="7">
    <source>
        <dbReference type="EMBL" id="AAO08329.1"/>
    </source>
</evidence>
<dbReference type="PANTHER" id="PTHR30222">
    <property type="entry name" value="SPERMIDINE/PUTRESCINE-BINDING PERIPLASMIC PROTEIN"/>
    <property type="match status" value="1"/>
</dbReference>
<dbReference type="SUPFAM" id="SSF53850">
    <property type="entry name" value="Periplasmic binding protein-like II"/>
    <property type="match status" value="1"/>
</dbReference>
<feature type="binding site" evidence="6">
    <location>
        <position position="98"/>
    </location>
    <ligand>
        <name>spermidine</name>
        <dbReference type="ChEBI" id="CHEBI:57834"/>
    </ligand>
</feature>
<evidence type="ECO:0000256" key="5">
    <source>
        <dbReference type="PIRNR" id="PIRNR019574"/>
    </source>
</evidence>
<keyword evidence="4 5" id="KW-0574">Periplasm</keyword>
<gene>
    <name evidence="7" type="ordered locus">VV2_1458</name>
</gene>
<evidence type="ECO:0000313" key="8">
    <source>
        <dbReference type="Proteomes" id="UP000002275"/>
    </source>
</evidence>
<comment type="subcellular location">
    <subcellularLocation>
        <location evidence="1 5">Periplasm</location>
    </subcellularLocation>
</comment>
<comment type="function">
    <text evidence="5">Required for the activity of the bacterial periplasmic transport system of putrescine.</text>
</comment>